<dbReference type="Pfam" id="PF00126">
    <property type="entry name" value="HTH_1"/>
    <property type="match status" value="1"/>
</dbReference>
<comment type="caution">
    <text evidence="6">The sequence shown here is derived from an EMBL/GenBank/DDBJ whole genome shotgun (WGS) entry which is preliminary data.</text>
</comment>
<keyword evidence="3 6" id="KW-0238">DNA-binding</keyword>
<comment type="similarity">
    <text evidence="1">Belongs to the LysR transcriptional regulatory family.</text>
</comment>
<dbReference type="Gene3D" id="1.10.10.10">
    <property type="entry name" value="Winged helix-like DNA-binding domain superfamily/Winged helix DNA-binding domain"/>
    <property type="match status" value="1"/>
</dbReference>
<proteinExistence type="inferred from homology"/>
<dbReference type="GO" id="GO:0003700">
    <property type="term" value="F:DNA-binding transcription factor activity"/>
    <property type="evidence" value="ECO:0007669"/>
    <property type="project" value="InterPro"/>
</dbReference>
<evidence type="ECO:0000259" key="5">
    <source>
        <dbReference type="PROSITE" id="PS50931"/>
    </source>
</evidence>
<dbReference type="InterPro" id="IPR000847">
    <property type="entry name" value="LysR_HTH_N"/>
</dbReference>
<dbReference type="Proteomes" id="UP000675163">
    <property type="component" value="Unassembled WGS sequence"/>
</dbReference>
<dbReference type="GO" id="GO:0032993">
    <property type="term" value="C:protein-DNA complex"/>
    <property type="evidence" value="ECO:0007669"/>
    <property type="project" value="TreeGrafter"/>
</dbReference>
<evidence type="ECO:0000313" key="6">
    <source>
        <dbReference type="EMBL" id="MBP1325826.1"/>
    </source>
</evidence>
<evidence type="ECO:0000256" key="3">
    <source>
        <dbReference type="ARBA" id="ARBA00023125"/>
    </source>
</evidence>
<evidence type="ECO:0000256" key="2">
    <source>
        <dbReference type="ARBA" id="ARBA00023015"/>
    </source>
</evidence>
<dbReference type="InterPro" id="IPR036388">
    <property type="entry name" value="WH-like_DNA-bd_sf"/>
</dbReference>
<keyword evidence="7" id="KW-1185">Reference proteome</keyword>
<dbReference type="PANTHER" id="PTHR30346">
    <property type="entry name" value="TRANSCRIPTIONAL DUAL REGULATOR HCAR-RELATED"/>
    <property type="match status" value="1"/>
</dbReference>
<keyword evidence="4" id="KW-0804">Transcription</keyword>
<organism evidence="6 7">
    <name type="scientific">Leucobacter exalbidus</name>
    <dbReference type="NCBI Taxonomy" id="662960"/>
    <lineage>
        <taxon>Bacteria</taxon>
        <taxon>Bacillati</taxon>
        <taxon>Actinomycetota</taxon>
        <taxon>Actinomycetes</taxon>
        <taxon>Micrococcales</taxon>
        <taxon>Microbacteriaceae</taxon>
        <taxon>Leucobacter</taxon>
    </lineage>
</organism>
<dbReference type="SUPFAM" id="SSF53850">
    <property type="entry name" value="Periplasmic binding protein-like II"/>
    <property type="match status" value="1"/>
</dbReference>
<evidence type="ECO:0000313" key="7">
    <source>
        <dbReference type="Proteomes" id="UP000675163"/>
    </source>
</evidence>
<dbReference type="Gene3D" id="3.40.190.10">
    <property type="entry name" value="Periplasmic binding protein-like II"/>
    <property type="match status" value="2"/>
</dbReference>
<dbReference type="Pfam" id="PF03466">
    <property type="entry name" value="LysR_substrate"/>
    <property type="match status" value="1"/>
</dbReference>
<accession>A0A940PX69</accession>
<dbReference type="PROSITE" id="PS50931">
    <property type="entry name" value="HTH_LYSR"/>
    <property type="match status" value="1"/>
</dbReference>
<dbReference type="PANTHER" id="PTHR30346:SF0">
    <property type="entry name" value="HCA OPERON TRANSCRIPTIONAL ACTIVATOR HCAR"/>
    <property type="match status" value="1"/>
</dbReference>
<dbReference type="EMBL" id="JAFIDA010000001">
    <property type="protein sequence ID" value="MBP1325826.1"/>
    <property type="molecule type" value="Genomic_DNA"/>
</dbReference>
<dbReference type="AlphaFoldDB" id="A0A940PX69"/>
<reference evidence="6" key="1">
    <citation type="submission" date="2021-02" db="EMBL/GenBank/DDBJ databases">
        <title>Sequencing the genomes of 1000 actinobacteria strains.</title>
        <authorList>
            <person name="Klenk H.-P."/>
        </authorList>
    </citation>
    <scope>NUCLEOTIDE SEQUENCE</scope>
    <source>
        <strain evidence="6">DSM 22850</strain>
    </source>
</reference>
<feature type="domain" description="HTH lysR-type" evidence="5">
    <location>
        <begin position="5"/>
        <end position="63"/>
    </location>
</feature>
<dbReference type="SUPFAM" id="SSF46785">
    <property type="entry name" value="Winged helix' DNA-binding domain"/>
    <property type="match status" value="1"/>
</dbReference>
<name>A0A940PX69_9MICO</name>
<evidence type="ECO:0000256" key="1">
    <source>
        <dbReference type="ARBA" id="ARBA00009437"/>
    </source>
</evidence>
<keyword evidence="2" id="KW-0805">Transcription regulation</keyword>
<dbReference type="InterPro" id="IPR036390">
    <property type="entry name" value="WH_DNA-bd_sf"/>
</dbReference>
<evidence type="ECO:0000256" key="4">
    <source>
        <dbReference type="ARBA" id="ARBA00023163"/>
    </source>
</evidence>
<protein>
    <submittedName>
        <fullName evidence="6">DNA-binding transcriptional LysR family regulator</fullName>
    </submittedName>
</protein>
<sequence length="303" mass="33399">MGNDFTLKQLAYFVATAQTGTTQGAADEMFVSQSAMSAAISDLESTLDLQLFVRQRGIGLSLTASGRELLPRAAKLISDAEEMKFAANNLQYQLQGELVVGCFDVLAPSLMPRLLQQFESFYPEVRLDFIEGSHAELLRELDTGRIEIAILVEGINQVGLERSVVMELTPHILLPTHHRLAGASALSLRELSEEPMIFLDADPSQEFIIRAFRTVGVTPTIRYRSRSLEHVRALVRRGLGFSLVVMGKRSAGLPNDLGIVAVPLAEELPPEAIVLCHLARAQLTRRATAFWQLTHDELSGDFT</sequence>
<dbReference type="GO" id="GO:0003677">
    <property type="term" value="F:DNA binding"/>
    <property type="evidence" value="ECO:0007669"/>
    <property type="project" value="UniProtKB-KW"/>
</dbReference>
<gene>
    <name evidence="6" type="ORF">JOF28_001058</name>
</gene>
<dbReference type="RefSeq" id="WP_209704830.1">
    <property type="nucleotide sequence ID" value="NZ_JAFIDA010000001.1"/>
</dbReference>
<dbReference type="InterPro" id="IPR005119">
    <property type="entry name" value="LysR_subst-bd"/>
</dbReference>